<protein>
    <recommendedName>
        <fullName evidence="7 9">Uroporphyrinogen-III synthase</fullName>
        <ecNumber evidence="3 9">4.2.1.75</ecNumber>
    </recommendedName>
</protein>
<dbReference type="EMBL" id="CP051685">
    <property type="protein sequence ID" value="QJE03631.1"/>
    <property type="molecule type" value="Genomic_DNA"/>
</dbReference>
<dbReference type="Pfam" id="PF02602">
    <property type="entry name" value="HEM4"/>
    <property type="match status" value="1"/>
</dbReference>
<accession>A0A7Z2W1Y4</accession>
<dbReference type="UniPathway" id="UPA00251">
    <property type="reaction ID" value="UER00320"/>
</dbReference>
<dbReference type="GO" id="GO:0004852">
    <property type="term" value="F:uroporphyrinogen-III synthase activity"/>
    <property type="evidence" value="ECO:0007669"/>
    <property type="project" value="UniProtKB-UniRule"/>
</dbReference>
<comment type="function">
    <text evidence="6 9">Catalyzes cyclization of the linear tetrapyrrole, hydroxymethylbilane, to the macrocyclic uroporphyrinogen III.</text>
</comment>
<dbReference type="GO" id="GO:0006780">
    <property type="term" value="P:uroporphyrinogen III biosynthetic process"/>
    <property type="evidence" value="ECO:0007669"/>
    <property type="project" value="UniProtKB-UniRule"/>
</dbReference>
<dbReference type="InterPro" id="IPR036108">
    <property type="entry name" value="4pyrrol_syn_uPrphyn_synt_sf"/>
</dbReference>
<evidence type="ECO:0000256" key="5">
    <source>
        <dbReference type="ARBA" id="ARBA00023244"/>
    </source>
</evidence>
<evidence type="ECO:0000313" key="11">
    <source>
        <dbReference type="EMBL" id="QJE03631.1"/>
    </source>
</evidence>
<evidence type="ECO:0000313" key="12">
    <source>
        <dbReference type="Proteomes" id="UP000502415"/>
    </source>
</evidence>
<dbReference type="PANTHER" id="PTHR38042">
    <property type="entry name" value="UROPORPHYRINOGEN-III SYNTHASE, CHLOROPLASTIC"/>
    <property type="match status" value="1"/>
</dbReference>
<dbReference type="KEGG" id="mfy:HH212_25705"/>
<feature type="domain" description="Tetrapyrrole biosynthesis uroporphyrinogen III synthase" evidence="10">
    <location>
        <begin position="62"/>
        <end position="284"/>
    </location>
</feature>
<comment type="catalytic activity">
    <reaction evidence="8 9">
        <text>hydroxymethylbilane = uroporphyrinogen III + H2O</text>
        <dbReference type="Rhea" id="RHEA:18965"/>
        <dbReference type="ChEBI" id="CHEBI:15377"/>
        <dbReference type="ChEBI" id="CHEBI:57308"/>
        <dbReference type="ChEBI" id="CHEBI:57845"/>
        <dbReference type="EC" id="4.2.1.75"/>
    </reaction>
</comment>
<proteinExistence type="inferred from homology"/>
<gene>
    <name evidence="11" type="ORF">HH212_25705</name>
</gene>
<keyword evidence="4 9" id="KW-0456">Lyase</keyword>
<dbReference type="Proteomes" id="UP000502415">
    <property type="component" value="Chromosome"/>
</dbReference>
<dbReference type="Gene3D" id="3.40.50.10090">
    <property type="match status" value="2"/>
</dbReference>
<keyword evidence="5 9" id="KW-0627">Porphyrin biosynthesis</keyword>
<evidence type="ECO:0000256" key="7">
    <source>
        <dbReference type="ARBA" id="ARBA00040167"/>
    </source>
</evidence>
<evidence type="ECO:0000256" key="6">
    <source>
        <dbReference type="ARBA" id="ARBA00037589"/>
    </source>
</evidence>
<comment type="pathway">
    <text evidence="1 9">Porphyrin-containing compound metabolism; protoporphyrin-IX biosynthesis; coproporphyrinogen-III from 5-aminolevulinate: step 3/4.</text>
</comment>
<organism evidence="11 12">
    <name type="scientific">Massilia forsythiae</name>
    <dbReference type="NCBI Taxonomy" id="2728020"/>
    <lineage>
        <taxon>Bacteria</taxon>
        <taxon>Pseudomonadati</taxon>
        <taxon>Pseudomonadota</taxon>
        <taxon>Betaproteobacteria</taxon>
        <taxon>Burkholderiales</taxon>
        <taxon>Oxalobacteraceae</taxon>
        <taxon>Telluria group</taxon>
        <taxon>Massilia</taxon>
    </lineage>
</organism>
<dbReference type="GO" id="GO:0006782">
    <property type="term" value="P:protoporphyrinogen IX biosynthetic process"/>
    <property type="evidence" value="ECO:0007669"/>
    <property type="project" value="UniProtKB-UniRule"/>
</dbReference>
<dbReference type="CDD" id="cd06578">
    <property type="entry name" value="HemD"/>
    <property type="match status" value="1"/>
</dbReference>
<evidence type="ECO:0000256" key="2">
    <source>
        <dbReference type="ARBA" id="ARBA00008133"/>
    </source>
</evidence>
<evidence type="ECO:0000256" key="3">
    <source>
        <dbReference type="ARBA" id="ARBA00013109"/>
    </source>
</evidence>
<dbReference type="InterPro" id="IPR003754">
    <property type="entry name" value="4pyrrol_synth_uPrphyn_synth"/>
</dbReference>
<dbReference type="EC" id="4.2.1.75" evidence="3 9"/>
<dbReference type="InterPro" id="IPR039793">
    <property type="entry name" value="UROS/Hem4"/>
</dbReference>
<evidence type="ECO:0000259" key="10">
    <source>
        <dbReference type="Pfam" id="PF02602"/>
    </source>
</evidence>
<evidence type="ECO:0000256" key="1">
    <source>
        <dbReference type="ARBA" id="ARBA00004772"/>
    </source>
</evidence>
<sequence length="302" mass="31248">MGAAAAAAGGHSDAAALAGAYPGAAGADGTASAVAAPNSASEARDRHDVPVVITRPRRQAEPLARAVTALGRRPVLLPLLDIAPVDDQDGLRCVLAGLHEYALVAFVSPNAVDAAFAHIPRWPADTAIAVVGEGSRLALAQYGVDDACARIYRPRDPAHSDSEHLLQALDLDAIAGRRALVVRGDGGRELLPDALRAAGCAVDTLVAYRRAVPALDAALAAALADLLVRPNDWIVTSSEALRGLDALVRSLEGAENVAKLQQQRLIVPHARIAQTARALGFTEITLTGSGDERLLAALQSRA</sequence>
<evidence type="ECO:0000256" key="4">
    <source>
        <dbReference type="ARBA" id="ARBA00023239"/>
    </source>
</evidence>
<dbReference type="SUPFAM" id="SSF69618">
    <property type="entry name" value="HemD-like"/>
    <property type="match status" value="1"/>
</dbReference>
<evidence type="ECO:0000256" key="8">
    <source>
        <dbReference type="ARBA" id="ARBA00048617"/>
    </source>
</evidence>
<dbReference type="PANTHER" id="PTHR38042:SF1">
    <property type="entry name" value="UROPORPHYRINOGEN-III SYNTHASE, CHLOROPLASTIC"/>
    <property type="match status" value="1"/>
</dbReference>
<dbReference type="AlphaFoldDB" id="A0A7Z2W1Y4"/>
<comment type="similarity">
    <text evidence="2 9">Belongs to the uroporphyrinogen-III synthase family.</text>
</comment>
<reference evidence="11 12" key="1">
    <citation type="submission" date="2020-04" db="EMBL/GenBank/DDBJ databases">
        <title>Genome sequencing of novel species.</title>
        <authorList>
            <person name="Heo J."/>
            <person name="Kim S.-J."/>
            <person name="Kim J.-S."/>
            <person name="Hong S.-B."/>
            <person name="Kwon S.-W."/>
        </authorList>
    </citation>
    <scope>NUCLEOTIDE SEQUENCE [LARGE SCALE GENOMIC DNA]</scope>
    <source>
        <strain evidence="11 12">GN2-R2</strain>
    </source>
</reference>
<keyword evidence="12" id="KW-1185">Reference proteome</keyword>
<name>A0A7Z2W1Y4_9BURK</name>
<evidence type="ECO:0000256" key="9">
    <source>
        <dbReference type="RuleBase" id="RU366031"/>
    </source>
</evidence>